<reference evidence="2 3" key="1">
    <citation type="submission" date="2019-09" db="EMBL/GenBank/DDBJ databases">
        <title>Actinomadura physcomitrii sp. nov., a novel actinomycete isolated from moss [Physcomitrium sphaericum (Ludw) Fuernr].</title>
        <authorList>
            <person name="Liu C."/>
            <person name="Zhuang X."/>
        </authorList>
    </citation>
    <scope>NUCLEOTIDE SEQUENCE [LARGE SCALE GENOMIC DNA]</scope>
    <source>
        <strain evidence="2 3">CYP1-1B</strain>
    </source>
</reference>
<comment type="caution">
    <text evidence="2">The sequence shown here is derived from an EMBL/GenBank/DDBJ whole genome shotgun (WGS) entry which is preliminary data.</text>
</comment>
<evidence type="ECO:0000259" key="1">
    <source>
        <dbReference type="Pfam" id="PF13556"/>
    </source>
</evidence>
<dbReference type="EMBL" id="WBMR01000129">
    <property type="protein sequence ID" value="KAB2371189.1"/>
    <property type="molecule type" value="Genomic_DNA"/>
</dbReference>
<sequence length="135" mass="14432">PVRGPAGIAAAHLEARRCADALLALGRRGDGAGASELGFVGLLIGDARDVPGFLGGTLGPVLDYDERRGTALVQTLDAYFGSGGSLSRTAERLHIHVNTVSQRLDRISRLLGDDWQSPERALELQLALRLHRLSR</sequence>
<feature type="non-terminal residue" evidence="2">
    <location>
        <position position="1"/>
    </location>
</feature>
<proteinExistence type="predicted"/>
<name>A0A6L3VJQ4_9ACTN</name>
<dbReference type="InterPro" id="IPR025736">
    <property type="entry name" value="PucR_C-HTH_dom"/>
</dbReference>
<protein>
    <submittedName>
        <fullName evidence="2">Diguanylate phosphodiesterase</fullName>
    </submittedName>
</protein>
<dbReference type="Proteomes" id="UP000483004">
    <property type="component" value="Unassembled WGS sequence"/>
</dbReference>
<feature type="domain" description="PucR C-terminal helix-turn-helix" evidence="1">
    <location>
        <begin position="72"/>
        <end position="130"/>
    </location>
</feature>
<keyword evidence="3" id="KW-1185">Reference proteome</keyword>
<organism evidence="2 3">
    <name type="scientific">Actinomadura montaniterrae</name>
    <dbReference type="NCBI Taxonomy" id="1803903"/>
    <lineage>
        <taxon>Bacteria</taxon>
        <taxon>Bacillati</taxon>
        <taxon>Actinomycetota</taxon>
        <taxon>Actinomycetes</taxon>
        <taxon>Streptosporangiales</taxon>
        <taxon>Thermomonosporaceae</taxon>
        <taxon>Actinomadura</taxon>
    </lineage>
</organism>
<gene>
    <name evidence="2" type="ORF">F9B16_32865</name>
</gene>
<evidence type="ECO:0000313" key="2">
    <source>
        <dbReference type="EMBL" id="KAB2371189.1"/>
    </source>
</evidence>
<dbReference type="RefSeq" id="WP_192809105.1">
    <property type="nucleotide sequence ID" value="NZ_WBMR01000129.1"/>
</dbReference>
<dbReference type="Gene3D" id="1.10.10.2840">
    <property type="entry name" value="PucR C-terminal helix-turn-helix domain"/>
    <property type="match status" value="1"/>
</dbReference>
<dbReference type="InterPro" id="IPR051448">
    <property type="entry name" value="CdaR-like_regulators"/>
</dbReference>
<dbReference type="PANTHER" id="PTHR33744:SF1">
    <property type="entry name" value="DNA-BINDING TRANSCRIPTIONAL ACTIVATOR ADER"/>
    <property type="match status" value="1"/>
</dbReference>
<dbReference type="Pfam" id="PF13556">
    <property type="entry name" value="HTH_30"/>
    <property type="match status" value="1"/>
</dbReference>
<accession>A0A6L3VJQ4</accession>
<evidence type="ECO:0000313" key="3">
    <source>
        <dbReference type="Proteomes" id="UP000483004"/>
    </source>
</evidence>
<dbReference type="InterPro" id="IPR042070">
    <property type="entry name" value="PucR_C-HTH_sf"/>
</dbReference>
<dbReference type="AlphaFoldDB" id="A0A6L3VJQ4"/>
<dbReference type="PANTHER" id="PTHR33744">
    <property type="entry name" value="CARBOHYDRATE DIACID REGULATOR"/>
    <property type="match status" value="1"/>
</dbReference>